<dbReference type="GO" id="GO:0016747">
    <property type="term" value="F:acyltransferase activity, transferring groups other than amino-acyl groups"/>
    <property type="evidence" value="ECO:0007669"/>
    <property type="project" value="TreeGrafter"/>
</dbReference>
<dbReference type="Proteomes" id="UP000193804">
    <property type="component" value="Unassembled WGS sequence"/>
</dbReference>
<proteinExistence type="predicted"/>
<accession>A0A1X7I443</accession>
<dbReference type="STRING" id="1028.SAMN05661096_00160"/>
<sequence>MVRFSAGLSIVLYCFVCNIELIAQKGVVDSSLKVKSEVLKRQMPYSVYLPDSYDKSYRSYPVLYLLHGMWGDHTDWVNKGEVNRIASNLIERGEIPEMIIIMPDGLTDAFYINNYDGSVKWEDFFYEEFIPTIEDRYRIVKNRSNRAIAGLSMGGYGALYHAISNKDMFKACYALSAAVLETEPKDASSQNSEFNQKNWGPLNEEGLPENYKKHSIQEMIKGMEVYKAPNPYGADGKTSMPAITLDCGDDDFLLKQNTNLTHIMKEKKIPFELRVRDGGHTWEYWRTGLDLGLKFVGESFRN</sequence>
<dbReference type="InterPro" id="IPR050583">
    <property type="entry name" value="Mycobacterial_A85_antigen"/>
</dbReference>
<dbReference type="Gene3D" id="3.40.50.1820">
    <property type="entry name" value="alpha/beta hydrolase"/>
    <property type="match status" value="1"/>
</dbReference>
<gene>
    <name evidence="1" type="ORF">SAMN05661096_00160</name>
</gene>
<name>A0A1X7I443_9BACT</name>
<dbReference type="PANTHER" id="PTHR48098">
    <property type="entry name" value="ENTEROCHELIN ESTERASE-RELATED"/>
    <property type="match status" value="1"/>
</dbReference>
<dbReference type="InterPro" id="IPR000801">
    <property type="entry name" value="Esterase-like"/>
</dbReference>
<reference evidence="2" key="1">
    <citation type="submission" date="2017-04" db="EMBL/GenBank/DDBJ databases">
        <authorList>
            <person name="Varghese N."/>
            <person name="Submissions S."/>
        </authorList>
    </citation>
    <scope>NUCLEOTIDE SEQUENCE [LARGE SCALE GENOMIC DNA]</scope>
    <source>
        <strain evidence="2">DSM 4125</strain>
    </source>
</reference>
<dbReference type="AlphaFoldDB" id="A0A1X7I443"/>
<evidence type="ECO:0000313" key="2">
    <source>
        <dbReference type="Proteomes" id="UP000193804"/>
    </source>
</evidence>
<dbReference type="PANTHER" id="PTHR48098:SF1">
    <property type="entry name" value="DIACYLGLYCEROL ACYLTRANSFERASE_MYCOLYLTRANSFERASE AG85A"/>
    <property type="match status" value="1"/>
</dbReference>
<dbReference type="Pfam" id="PF00756">
    <property type="entry name" value="Esterase"/>
    <property type="match status" value="1"/>
</dbReference>
<organism evidence="1 2">
    <name type="scientific">Marivirga sericea</name>
    <dbReference type="NCBI Taxonomy" id="1028"/>
    <lineage>
        <taxon>Bacteria</taxon>
        <taxon>Pseudomonadati</taxon>
        <taxon>Bacteroidota</taxon>
        <taxon>Cytophagia</taxon>
        <taxon>Cytophagales</taxon>
        <taxon>Marivirgaceae</taxon>
        <taxon>Marivirga</taxon>
    </lineage>
</organism>
<dbReference type="SUPFAM" id="SSF53474">
    <property type="entry name" value="alpha/beta-Hydrolases"/>
    <property type="match status" value="1"/>
</dbReference>
<keyword evidence="1" id="KW-0378">Hydrolase</keyword>
<dbReference type="EMBL" id="FXAW01000001">
    <property type="protein sequence ID" value="SMG08743.1"/>
    <property type="molecule type" value="Genomic_DNA"/>
</dbReference>
<dbReference type="GO" id="GO:0016787">
    <property type="term" value="F:hydrolase activity"/>
    <property type="evidence" value="ECO:0007669"/>
    <property type="project" value="UniProtKB-KW"/>
</dbReference>
<evidence type="ECO:0000313" key="1">
    <source>
        <dbReference type="EMBL" id="SMG08743.1"/>
    </source>
</evidence>
<protein>
    <submittedName>
        <fullName evidence="1">S-formylglutathione hydrolase FrmB</fullName>
    </submittedName>
</protein>
<keyword evidence="2" id="KW-1185">Reference proteome</keyword>
<dbReference type="InterPro" id="IPR029058">
    <property type="entry name" value="AB_hydrolase_fold"/>
</dbReference>
<dbReference type="OrthoDB" id="9803578at2"/>
<dbReference type="RefSeq" id="WP_085515183.1">
    <property type="nucleotide sequence ID" value="NZ_FXAW01000001.1"/>
</dbReference>